<dbReference type="Proteomes" id="UP000237347">
    <property type="component" value="Unassembled WGS sequence"/>
</dbReference>
<protein>
    <recommendedName>
        <fullName evidence="2">DUF4220 domain-containing protein</fullName>
    </recommendedName>
</protein>
<feature type="transmembrane region" description="Helical" evidence="1">
    <location>
        <begin position="48"/>
        <end position="69"/>
    </location>
</feature>
<accession>A0AAW0JN10</accession>
<evidence type="ECO:0000313" key="3">
    <source>
        <dbReference type="EMBL" id="KAK7827903.1"/>
    </source>
</evidence>
<sequence length="594" mass="68040">MTKDVGDALDIIWFGLVKAMTLFSLFIQGILVVMGNRRKYSTNRNLRLVLWLAYQWSTGLAKLLLYFLFDTGGNSGPKFVLEAYWAPFLLLHRGGSDTTTAYSLIDNDLWLRKTTGIVVQIVQVIYIILRTSTKNLLDFMPVLVFIAGLIKTLERLWVMKSATKENFKESVLPHPDAGPNYSRYMEEYRSKKYEGFDVESRKFKEAPIVGDLSFTAPKNLKIADGATVQDAYIFFKNFEQIFADLILHIEDKVMAKSQSFFQNASCSEAFKVIEVELGFLFDVFYTKAFMFYSLKGGLLRILSFFCTVSALLVFLKIDKQAYKTTDVITTYILLGGGTMLKICALLVLLKSDWTMLWLSKHNNIVVDLMGDRVVKNAKCSNCEDKEKQRTHESVETESDPVREDARCIYEISKDDRKIVEESVKVEFDQSILLWHIATSLCDNIDRNTTQNPVICPNHEASKLLSHYMLYLLIDRPSMLPKGIARVRYGETYAEAFKFFEDGKSIFDVNKAYTNIFEVNTEISPREVKGDSSKSVLFDGCRLAKSLQCLNTKKKWELISRVWVECYVMRRINVDGAIMLSGFVMEESYSLMSPF</sequence>
<reference evidence="3 4" key="1">
    <citation type="journal article" date="2018" name="Sci. Data">
        <title>The draft genome sequence of cork oak.</title>
        <authorList>
            <person name="Ramos A.M."/>
            <person name="Usie A."/>
            <person name="Barbosa P."/>
            <person name="Barros P.M."/>
            <person name="Capote T."/>
            <person name="Chaves I."/>
            <person name="Simoes F."/>
            <person name="Abreu I."/>
            <person name="Carrasquinho I."/>
            <person name="Faro C."/>
            <person name="Guimaraes J.B."/>
            <person name="Mendonca D."/>
            <person name="Nobrega F."/>
            <person name="Rodrigues L."/>
            <person name="Saibo N.J.M."/>
            <person name="Varela M.C."/>
            <person name="Egas C."/>
            <person name="Matos J."/>
            <person name="Miguel C.M."/>
            <person name="Oliveira M.M."/>
            <person name="Ricardo C.P."/>
            <person name="Goncalves S."/>
        </authorList>
    </citation>
    <scope>NUCLEOTIDE SEQUENCE [LARGE SCALE GENOMIC DNA]</scope>
    <source>
        <strain evidence="4">cv. HL8</strain>
    </source>
</reference>
<evidence type="ECO:0000313" key="4">
    <source>
        <dbReference type="Proteomes" id="UP000237347"/>
    </source>
</evidence>
<dbReference type="EMBL" id="PKMF04000514">
    <property type="protein sequence ID" value="KAK7827903.1"/>
    <property type="molecule type" value="Genomic_DNA"/>
</dbReference>
<keyword evidence="1" id="KW-0472">Membrane</keyword>
<evidence type="ECO:0000256" key="1">
    <source>
        <dbReference type="SAM" id="Phobius"/>
    </source>
</evidence>
<dbReference type="Pfam" id="PF13968">
    <property type="entry name" value="DUF4220"/>
    <property type="match status" value="1"/>
</dbReference>
<feature type="transmembrane region" description="Helical" evidence="1">
    <location>
        <begin position="327"/>
        <end position="349"/>
    </location>
</feature>
<feature type="domain" description="DUF4220" evidence="2">
    <location>
        <begin position="51"/>
        <end position="365"/>
    </location>
</feature>
<proteinExistence type="predicted"/>
<dbReference type="PANTHER" id="PTHR31325">
    <property type="entry name" value="OS01G0798800 PROTEIN-RELATED"/>
    <property type="match status" value="1"/>
</dbReference>
<dbReference type="InterPro" id="IPR025315">
    <property type="entry name" value="DUF4220"/>
</dbReference>
<organism evidence="3 4">
    <name type="scientific">Quercus suber</name>
    <name type="common">Cork oak</name>
    <dbReference type="NCBI Taxonomy" id="58331"/>
    <lineage>
        <taxon>Eukaryota</taxon>
        <taxon>Viridiplantae</taxon>
        <taxon>Streptophyta</taxon>
        <taxon>Embryophyta</taxon>
        <taxon>Tracheophyta</taxon>
        <taxon>Spermatophyta</taxon>
        <taxon>Magnoliopsida</taxon>
        <taxon>eudicotyledons</taxon>
        <taxon>Gunneridae</taxon>
        <taxon>Pentapetalae</taxon>
        <taxon>rosids</taxon>
        <taxon>fabids</taxon>
        <taxon>Fagales</taxon>
        <taxon>Fagaceae</taxon>
        <taxon>Quercus</taxon>
    </lineage>
</organism>
<keyword evidence="4" id="KW-1185">Reference proteome</keyword>
<keyword evidence="1" id="KW-0812">Transmembrane</keyword>
<evidence type="ECO:0000259" key="2">
    <source>
        <dbReference type="Pfam" id="PF13968"/>
    </source>
</evidence>
<feature type="transmembrane region" description="Helical" evidence="1">
    <location>
        <begin position="12"/>
        <end position="36"/>
    </location>
</feature>
<gene>
    <name evidence="3" type="ORF">CFP56_030806</name>
</gene>
<comment type="caution">
    <text evidence="3">The sequence shown here is derived from an EMBL/GenBank/DDBJ whole genome shotgun (WGS) entry which is preliminary data.</text>
</comment>
<keyword evidence="1" id="KW-1133">Transmembrane helix</keyword>
<feature type="transmembrane region" description="Helical" evidence="1">
    <location>
        <begin position="297"/>
        <end position="315"/>
    </location>
</feature>
<name>A0AAW0JN10_QUESU</name>
<dbReference type="AlphaFoldDB" id="A0AAW0JN10"/>